<dbReference type="AlphaFoldDB" id="A0A4R9J5G8"/>
<name>A0A4R9J5G8_9LEPT</name>
<dbReference type="Gene3D" id="3.40.50.1110">
    <property type="entry name" value="SGNH hydrolase"/>
    <property type="match status" value="1"/>
</dbReference>
<gene>
    <name evidence="1" type="ORF">EHQ49_17840</name>
</gene>
<dbReference type="InterPro" id="IPR036514">
    <property type="entry name" value="SGNH_hydro_sf"/>
</dbReference>
<dbReference type="SUPFAM" id="SSF52266">
    <property type="entry name" value="SGNH hydrolase"/>
    <property type="match status" value="1"/>
</dbReference>
<evidence type="ECO:0000313" key="1">
    <source>
        <dbReference type="EMBL" id="TGL33491.1"/>
    </source>
</evidence>
<dbReference type="OrthoDB" id="9764164at2"/>
<sequence>MPGMKFTKITQIFFFLVLALPLCLIQMGCNQKSKEDETSMFLSAMFLNQIGPIAMINLGDSLTNGDQSGSTHEYSQEVSFPQLIAKQIRMRGSDLVWNNPILYATGANAGTRKEPNLIPYNLGVNGHTTKTLMGTAAVASGSNHIDKILSPIPTILGKSITQLEAAEYVGNLNPDRRLIVTLWIGGNDVLGAVTASSGSAMTTTSINTFLNDTSAEHDLTSVKANLNATLNRLKVLPKAEIFIATLPDISGIGFLLTQSDLTKIAHTSDNLNITSFGSCQALGFGSLIGTSTANSLLNQLDGNNATLNAVIGGIAGNDGTCLTQAEGNLVTTRVNEINTYIRMLAETNSNVHLVDIDAMFKRVLNREVTVGGKVLGKTIGLGGVFSFDGVHPSHTGHGLIANVFIEEMNRTLGLNLALVDLALIQATDPYRDDDNDGFARGPNTAVSPINASLNLHFLDCDDSNANKFARIVHGGGGATSGTCP</sequence>
<keyword evidence="2" id="KW-1185">Reference proteome</keyword>
<dbReference type="Proteomes" id="UP000298125">
    <property type="component" value="Unassembled WGS sequence"/>
</dbReference>
<reference evidence="1" key="1">
    <citation type="journal article" date="2019" name="PLoS Negl. Trop. Dis.">
        <title>Revisiting the worldwide diversity of Leptospira species in the environment.</title>
        <authorList>
            <person name="Vincent A.T."/>
            <person name="Schiettekatte O."/>
            <person name="Bourhy P."/>
            <person name="Veyrier F.J."/>
            <person name="Picardeau M."/>
        </authorList>
    </citation>
    <scope>NUCLEOTIDE SEQUENCE [LARGE SCALE GENOMIC DNA]</scope>
    <source>
        <strain evidence="1">201702692</strain>
    </source>
</reference>
<evidence type="ECO:0000313" key="2">
    <source>
        <dbReference type="Proteomes" id="UP000298125"/>
    </source>
</evidence>
<dbReference type="Pfam" id="PF00657">
    <property type="entry name" value="Lipase_GDSL"/>
    <property type="match status" value="1"/>
</dbReference>
<dbReference type="RefSeq" id="WP_135581233.1">
    <property type="nucleotide sequence ID" value="NZ_RQGA01000019.1"/>
</dbReference>
<proteinExistence type="predicted"/>
<protein>
    <recommendedName>
        <fullName evidence="3">SGNH/GDSL hydrolase family protein</fullName>
    </recommendedName>
</protein>
<dbReference type="EMBL" id="RQGA01000019">
    <property type="protein sequence ID" value="TGL33491.1"/>
    <property type="molecule type" value="Genomic_DNA"/>
</dbReference>
<organism evidence="1 2">
    <name type="scientific">Leptospira perdikensis</name>
    <dbReference type="NCBI Taxonomy" id="2484948"/>
    <lineage>
        <taxon>Bacteria</taxon>
        <taxon>Pseudomonadati</taxon>
        <taxon>Spirochaetota</taxon>
        <taxon>Spirochaetia</taxon>
        <taxon>Leptospirales</taxon>
        <taxon>Leptospiraceae</taxon>
        <taxon>Leptospira</taxon>
    </lineage>
</organism>
<accession>A0A4R9J5G8</accession>
<comment type="caution">
    <text evidence="1">The sequence shown here is derived from an EMBL/GenBank/DDBJ whole genome shotgun (WGS) entry which is preliminary data.</text>
</comment>
<dbReference type="InterPro" id="IPR001087">
    <property type="entry name" value="GDSL"/>
</dbReference>
<evidence type="ECO:0008006" key="3">
    <source>
        <dbReference type="Google" id="ProtNLM"/>
    </source>
</evidence>
<dbReference type="GO" id="GO:0016788">
    <property type="term" value="F:hydrolase activity, acting on ester bonds"/>
    <property type="evidence" value="ECO:0007669"/>
    <property type="project" value="InterPro"/>
</dbReference>